<evidence type="ECO:0000256" key="9">
    <source>
        <dbReference type="SAM" id="SignalP"/>
    </source>
</evidence>
<evidence type="ECO:0000256" key="1">
    <source>
        <dbReference type="ARBA" id="ARBA00004418"/>
    </source>
</evidence>
<keyword evidence="4" id="KW-0762">Sugar transport</keyword>
<protein>
    <recommendedName>
        <fullName evidence="8">Probable sugar-binding periplasmic protein</fullName>
    </recommendedName>
</protein>
<comment type="similarity">
    <text evidence="2">Belongs to the bacterial solute-binding protein 1 family.</text>
</comment>
<dbReference type="SUPFAM" id="SSF53850">
    <property type="entry name" value="Periplasmic binding protein-like II"/>
    <property type="match status" value="1"/>
</dbReference>
<dbReference type="Gene3D" id="3.40.190.10">
    <property type="entry name" value="Periplasmic binding protein-like II"/>
    <property type="match status" value="2"/>
</dbReference>
<evidence type="ECO:0000256" key="4">
    <source>
        <dbReference type="ARBA" id="ARBA00022597"/>
    </source>
</evidence>
<evidence type="ECO:0000256" key="3">
    <source>
        <dbReference type="ARBA" id="ARBA00022448"/>
    </source>
</evidence>
<dbReference type="EMBL" id="ACQA01000002">
    <property type="protein sequence ID" value="EEQ93387.1"/>
    <property type="molecule type" value="Genomic_DNA"/>
</dbReference>
<dbReference type="Pfam" id="PF01547">
    <property type="entry name" value="SBP_bac_1"/>
    <property type="match status" value="1"/>
</dbReference>
<dbReference type="InterPro" id="IPR050490">
    <property type="entry name" value="Bact_solute-bd_prot1"/>
</dbReference>
<evidence type="ECO:0000313" key="11">
    <source>
        <dbReference type="Proteomes" id="UP000004386"/>
    </source>
</evidence>
<proteinExistence type="inferred from homology"/>
<comment type="function">
    <text evidence="7">Part of a binding-protein-dependent transport system for a sugar.</text>
</comment>
<reference evidence="10 11" key="1">
    <citation type="submission" date="2009-05" db="EMBL/GenBank/DDBJ databases">
        <authorList>
            <person name="Setubal J.C."/>
            <person name="Boyle S."/>
            <person name="Crasta O.R."/>
            <person name="Gillespie J.J."/>
            <person name="Kenyon R.W."/>
            <person name="Lu J."/>
            <person name="Mane S."/>
            <person name="Nagrani S."/>
            <person name="Shallom J.M."/>
            <person name="Shallom S."/>
            <person name="Shukla M."/>
            <person name="Snyder E.E."/>
            <person name="Sobral B.W."/>
            <person name="Wattam A.R."/>
            <person name="Will R."/>
            <person name="Williams K."/>
            <person name="Yoo H."/>
            <person name="Munk C."/>
            <person name="Tapia R."/>
            <person name="Green L."/>
            <person name="Rogers Y."/>
            <person name="Detter J.C."/>
            <person name="Bruce D."/>
            <person name="Brettin T.S."/>
            <person name="Tsolis R."/>
        </authorList>
    </citation>
    <scope>NUCLEOTIDE SEQUENCE [LARGE SCALE GENOMIC DNA]</scope>
    <source>
        <strain evidence="10 11">LMG 3301</strain>
    </source>
</reference>
<dbReference type="AlphaFoldDB" id="C4WPF5"/>
<dbReference type="GO" id="GO:0042597">
    <property type="term" value="C:periplasmic space"/>
    <property type="evidence" value="ECO:0007669"/>
    <property type="project" value="UniProtKB-SubCell"/>
</dbReference>
<organism evidence="10 11">
    <name type="scientific">Brucella intermedia LMG 3301</name>
    <dbReference type="NCBI Taxonomy" id="641118"/>
    <lineage>
        <taxon>Bacteria</taxon>
        <taxon>Pseudomonadati</taxon>
        <taxon>Pseudomonadota</taxon>
        <taxon>Alphaproteobacteria</taxon>
        <taxon>Hyphomicrobiales</taxon>
        <taxon>Brucellaceae</taxon>
        <taxon>Brucella/Ochrobactrum group</taxon>
        <taxon>Brucella</taxon>
    </lineage>
</organism>
<comment type="caution">
    <text evidence="10">The sequence shown here is derived from an EMBL/GenBank/DDBJ whole genome shotgun (WGS) entry which is preliminary data.</text>
</comment>
<evidence type="ECO:0000256" key="8">
    <source>
        <dbReference type="ARBA" id="ARBA00049753"/>
    </source>
</evidence>
<dbReference type="HOGENOM" id="CLU_031285_15_0_5"/>
<keyword evidence="6" id="KW-0574">Periplasm</keyword>
<dbReference type="PANTHER" id="PTHR43649">
    <property type="entry name" value="ARABINOSE-BINDING PROTEIN-RELATED"/>
    <property type="match status" value="1"/>
</dbReference>
<feature type="chain" id="PRO_5002945559" description="Probable sugar-binding periplasmic protein" evidence="9">
    <location>
        <begin position="34"/>
        <end position="423"/>
    </location>
</feature>
<dbReference type="PANTHER" id="PTHR43649:SF28">
    <property type="entry name" value="BINDING PROTEIN COMPONENT OF ABC SUGAR TRANSPORTER-RELATED"/>
    <property type="match status" value="1"/>
</dbReference>
<evidence type="ECO:0000256" key="2">
    <source>
        <dbReference type="ARBA" id="ARBA00008520"/>
    </source>
</evidence>
<feature type="signal peptide" evidence="9">
    <location>
        <begin position="1"/>
        <end position="33"/>
    </location>
</feature>
<keyword evidence="5 9" id="KW-0732">Signal</keyword>
<evidence type="ECO:0000256" key="6">
    <source>
        <dbReference type="ARBA" id="ARBA00022764"/>
    </source>
</evidence>
<sequence>MGGDGMLLQRAKTLTASVCLAMTALTMAGSASAANLEVTHWWTSGGEAAAVKVLAEKFDALGGDKWVDGAIAGSGSTARPIIISRILGGNPMGATQLNHGRQAEELVQGGLMMDLTELAEKEGWADFIRPKSLLESCTFEGRLYCVPLNIHSWEWMWVNPQAFRDAGTEPPKNWNDLVAAAPKLKEKNIVPLATGDGWQVNGILTVLTTAIGGKDLYLKVNKDKDADAARGPEMKKVFEALAQARELADKGYVGRSWNEATNMVLTGRAGTQIMGDWAQGEFGTAGKVAGKDYDCLPGLGVHPYLDTGGDAIYFPKNKDPEVTKAQLKLASMLVSKDTQVAFNLAKGSLPIRGDVDLEAASTCMRAGIEILKNPDNIVPSVEQLRAPDTQGQIESLAAEFFSNPDMTVDDIQERFAEIIEQAQ</sequence>
<gene>
    <name evidence="10" type="ORF">OINT_2000538</name>
</gene>
<dbReference type="Proteomes" id="UP000004386">
    <property type="component" value="Unassembled WGS sequence"/>
</dbReference>
<comment type="subcellular location">
    <subcellularLocation>
        <location evidence="1">Periplasm</location>
    </subcellularLocation>
</comment>
<evidence type="ECO:0000313" key="10">
    <source>
        <dbReference type="EMBL" id="EEQ93387.1"/>
    </source>
</evidence>
<dbReference type="InterPro" id="IPR006059">
    <property type="entry name" value="SBP"/>
</dbReference>
<accession>C4WPF5</accession>
<name>C4WPF5_9HYPH</name>
<evidence type="ECO:0000256" key="7">
    <source>
        <dbReference type="ARBA" id="ARBA00049629"/>
    </source>
</evidence>
<evidence type="ECO:0000256" key="5">
    <source>
        <dbReference type="ARBA" id="ARBA00022729"/>
    </source>
</evidence>
<keyword evidence="3" id="KW-0813">Transport</keyword>